<feature type="transmembrane region" description="Helical" evidence="1">
    <location>
        <begin position="12"/>
        <end position="29"/>
    </location>
</feature>
<evidence type="ECO:0000313" key="3">
    <source>
        <dbReference type="Proteomes" id="UP001589813"/>
    </source>
</evidence>
<reference evidence="2 3" key="1">
    <citation type="submission" date="2024-09" db="EMBL/GenBank/DDBJ databases">
        <authorList>
            <person name="Sun Q."/>
            <person name="Mori K."/>
        </authorList>
    </citation>
    <scope>NUCLEOTIDE SEQUENCE [LARGE SCALE GENOMIC DNA]</scope>
    <source>
        <strain evidence="2 3">KCTC 23315</strain>
    </source>
</reference>
<evidence type="ECO:0000256" key="1">
    <source>
        <dbReference type="SAM" id="Phobius"/>
    </source>
</evidence>
<name>A0ABV6BIC4_9GAMM</name>
<dbReference type="Proteomes" id="UP001589813">
    <property type="component" value="Unassembled WGS sequence"/>
</dbReference>
<evidence type="ECO:0000313" key="2">
    <source>
        <dbReference type="EMBL" id="MFC0049843.1"/>
    </source>
</evidence>
<feature type="transmembrane region" description="Helical" evidence="1">
    <location>
        <begin position="35"/>
        <end position="54"/>
    </location>
</feature>
<dbReference type="EMBL" id="JBHLXP010000004">
    <property type="protein sequence ID" value="MFC0049843.1"/>
    <property type="molecule type" value="Genomic_DNA"/>
</dbReference>
<gene>
    <name evidence="2" type="ORF">ACFFJP_16200</name>
</gene>
<feature type="transmembrane region" description="Helical" evidence="1">
    <location>
        <begin position="187"/>
        <end position="209"/>
    </location>
</feature>
<proteinExistence type="predicted"/>
<keyword evidence="1" id="KW-0472">Membrane</keyword>
<accession>A0ABV6BIC4</accession>
<organism evidence="2 3">
    <name type="scientific">Rheinheimera tilapiae</name>
    <dbReference type="NCBI Taxonomy" id="875043"/>
    <lineage>
        <taxon>Bacteria</taxon>
        <taxon>Pseudomonadati</taxon>
        <taxon>Pseudomonadota</taxon>
        <taxon>Gammaproteobacteria</taxon>
        <taxon>Chromatiales</taxon>
        <taxon>Chromatiaceae</taxon>
        <taxon>Rheinheimera</taxon>
    </lineage>
</organism>
<sequence>MHFYRNKVHQTQPLSIGLFLSAVVLISLSQLNLGLGLWLMFILAAVTYCTVQCAKRFSGLTNGNKILLLLVVLALVWKIVRMQGAIAVPSDLATAINADLYLLWRYLSPIFTAFLLVIIFLSPESQLTAMQIRDRRTLNKLWWQQRVSRSSKVVFYTTMLLLTLMAVSTVVDQVSDNAWSGYLDTDLWIFLPDLLLHLLGLLFYAELLAGSSSTRKAVSGAV</sequence>
<feature type="transmembrane region" description="Helical" evidence="1">
    <location>
        <begin position="106"/>
        <end position="132"/>
    </location>
</feature>
<feature type="transmembrane region" description="Helical" evidence="1">
    <location>
        <begin position="153"/>
        <end position="175"/>
    </location>
</feature>
<comment type="caution">
    <text evidence="2">The sequence shown here is derived from an EMBL/GenBank/DDBJ whole genome shotgun (WGS) entry which is preliminary data.</text>
</comment>
<keyword evidence="1" id="KW-0812">Transmembrane</keyword>
<keyword evidence="3" id="KW-1185">Reference proteome</keyword>
<protein>
    <submittedName>
        <fullName evidence="2">Uncharacterized protein</fullName>
    </submittedName>
</protein>
<feature type="transmembrane region" description="Helical" evidence="1">
    <location>
        <begin position="66"/>
        <end position="86"/>
    </location>
</feature>
<keyword evidence="1" id="KW-1133">Transmembrane helix</keyword>
<dbReference type="RefSeq" id="WP_377246468.1">
    <property type="nucleotide sequence ID" value="NZ_JBHLXP010000004.1"/>
</dbReference>